<dbReference type="Pfam" id="PF08028">
    <property type="entry name" value="Acyl-CoA_dh_2"/>
    <property type="match status" value="1"/>
</dbReference>
<evidence type="ECO:0000259" key="3">
    <source>
        <dbReference type="Pfam" id="PF08028"/>
    </source>
</evidence>
<dbReference type="AlphaFoldDB" id="A0A1X0JSK6"/>
<dbReference type="PIRSF" id="PIRSF016578">
    <property type="entry name" value="HsaA"/>
    <property type="match status" value="1"/>
</dbReference>
<proteinExistence type="predicted"/>
<evidence type="ECO:0000313" key="5">
    <source>
        <dbReference type="Proteomes" id="UP000192411"/>
    </source>
</evidence>
<feature type="domain" description="Acyl-CoA dehydrogenase C-terminal" evidence="3">
    <location>
        <begin position="246"/>
        <end position="368"/>
    </location>
</feature>
<evidence type="ECO:0000256" key="1">
    <source>
        <dbReference type="ARBA" id="ARBA00023002"/>
    </source>
</evidence>
<dbReference type="GO" id="GO:0050660">
    <property type="term" value="F:flavin adenine dinucleotide binding"/>
    <property type="evidence" value="ECO:0007669"/>
    <property type="project" value="InterPro"/>
</dbReference>
<dbReference type="InterPro" id="IPR013107">
    <property type="entry name" value="Acyl-CoA_DH_C"/>
</dbReference>
<dbReference type="Gene3D" id="1.10.540.10">
    <property type="entry name" value="Acyl-CoA dehydrogenase/oxidase, N-terminal domain"/>
    <property type="match status" value="1"/>
</dbReference>
<dbReference type="GO" id="GO:0016627">
    <property type="term" value="F:oxidoreductase activity, acting on the CH-CH group of donors"/>
    <property type="evidence" value="ECO:0007669"/>
    <property type="project" value="InterPro"/>
</dbReference>
<keyword evidence="5" id="KW-1185">Reference proteome</keyword>
<comment type="caution">
    <text evidence="4">The sequence shown here is derived from an EMBL/GenBank/DDBJ whole genome shotgun (WGS) entry which is preliminary data.</text>
</comment>
<protein>
    <recommendedName>
        <fullName evidence="6">Acyl-CoA dehydrogenase C-terminal domain-containing protein</fullName>
    </recommendedName>
</protein>
<accession>A0A1X0JSK6</accession>
<dbReference type="RefSeq" id="WP_165799775.1">
    <property type="nucleotide sequence ID" value="NZ_MVIM01000005.1"/>
</dbReference>
<name>A0A1X0JSK6_9MYCO</name>
<sequence length="397" mass="43615">MTVVDRVSTPGGSGTAVVDAAREFVPRIRDLARQMEVDRRLDHQLVEDMEAAGLFSVVVPKLWGGCGLGPHELNKVVELIATADISTAWVTGFYNFHNWFLCRYPREVQEELFADRASVRCAAILSSPGTAERADGKLRVNGRWGYATGILHASHAMVPVIVDDDMSWVIVPRDQLELIDDWDVAAMAATGSVTIVAKDVVIPDTWALPFGKMMSATDHEGTFHEEEAMRLPFSVMTTAISSLYVGALDAAVEISRQKMGTASGINSAPRIERPMARMRWVNAFQTARMMHLARDAAIDDALAVARRGVPQTLEEEAMNGLFGVTILRTVRDALRELVDGNGSSGYRADNHLRRMSQDIAMISTHAVHGEYDVMMDRHARWLLGMGLAPGDPGARMT</sequence>
<evidence type="ECO:0008006" key="6">
    <source>
        <dbReference type="Google" id="ProtNLM"/>
    </source>
</evidence>
<gene>
    <name evidence="4" type="ORF">BST47_11385</name>
</gene>
<dbReference type="InterPro" id="IPR013786">
    <property type="entry name" value="AcylCoA_DH/ox_N"/>
</dbReference>
<evidence type="ECO:0000259" key="2">
    <source>
        <dbReference type="Pfam" id="PF02771"/>
    </source>
</evidence>
<dbReference type="EMBL" id="MVIM01000005">
    <property type="protein sequence ID" value="ORB65565.1"/>
    <property type="molecule type" value="Genomic_DNA"/>
</dbReference>
<reference evidence="4 5" key="1">
    <citation type="submission" date="2017-02" db="EMBL/GenBank/DDBJ databases">
        <title>The new phylogeny of genus Mycobacterium.</title>
        <authorList>
            <person name="Tortoli E."/>
            <person name="Trovato A."/>
            <person name="Cirillo D.M."/>
        </authorList>
    </citation>
    <scope>NUCLEOTIDE SEQUENCE [LARGE SCALE GENOMIC DNA]</scope>
    <source>
        <strain evidence="4 5">DSM 44338</strain>
    </source>
</reference>
<dbReference type="InterPro" id="IPR037069">
    <property type="entry name" value="AcylCoA_DH/ox_N_sf"/>
</dbReference>
<dbReference type="Proteomes" id="UP000192411">
    <property type="component" value="Unassembled WGS sequence"/>
</dbReference>
<organism evidence="4 5">
    <name type="scientific">Mycolicibacterium tusciae</name>
    <dbReference type="NCBI Taxonomy" id="75922"/>
    <lineage>
        <taxon>Bacteria</taxon>
        <taxon>Bacillati</taxon>
        <taxon>Actinomycetota</taxon>
        <taxon>Actinomycetes</taxon>
        <taxon>Mycobacteriales</taxon>
        <taxon>Mycobacteriaceae</taxon>
        <taxon>Mycolicibacterium</taxon>
    </lineage>
</organism>
<feature type="domain" description="Acyl-CoA dehydrogenase/oxidase N-terminal" evidence="2">
    <location>
        <begin position="16"/>
        <end position="104"/>
    </location>
</feature>
<keyword evidence="1" id="KW-0560">Oxidoreductase</keyword>
<evidence type="ECO:0000313" key="4">
    <source>
        <dbReference type="EMBL" id="ORB65565.1"/>
    </source>
</evidence>
<dbReference type="InterPro" id="IPR009100">
    <property type="entry name" value="AcylCoA_DH/oxidase_NM_dom_sf"/>
</dbReference>
<dbReference type="SUPFAM" id="SSF56645">
    <property type="entry name" value="Acyl-CoA dehydrogenase NM domain-like"/>
    <property type="match status" value="1"/>
</dbReference>
<dbReference type="Gene3D" id="1.20.140.10">
    <property type="entry name" value="Butyryl-CoA Dehydrogenase, subunit A, domain 3"/>
    <property type="match status" value="1"/>
</dbReference>
<dbReference type="Gene3D" id="2.40.110.10">
    <property type="entry name" value="Butyryl-CoA Dehydrogenase, subunit A, domain 2"/>
    <property type="match status" value="1"/>
</dbReference>
<dbReference type="InterPro" id="IPR046373">
    <property type="entry name" value="Acyl-CoA_Oxase/DH_mid-dom_sf"/>
</dbReference>
<dbReference type="Pfam" id="PF02771">
    <property type="entry name" value="Acyl-CoA_dh_N"/>
    <property type="match status" value="1"/>
</dbReference>
<dbReference type="STRING" id="75922.BST47_11385"/>